<evidence type="ECO:0000313" key="8">
    <source>
        <dbReference type="Proteomes" id="UP000271426"/>
    </source>
</evidence>
<evidence type="ECO:0000313" key="7">
    <source>
        <dbReference type="EMBL" id="AZA09845.1"/>
    </source>
</evidence>
<protein>
    <recommendedName>
        <fullName evidence="5">biotin--[biotin carboxyl-carrier protein] ligase</fullName>
        <ecNumber evidence="5">6.3.4.15</ecNumber>
    </recommendedName>
</protein>
<dbReference type="EMBL" id="CP033898">
    <property type="protein sequence ID" value="AZA09845.1"/>
    <property type="molecule type" value="Genomic_DNA"/>
</dbReference>
<dbReference type="Pfam" id="PF02237">
    <property type="entry name" value="BPL_C"/>
    <property type="match status" value="1"/>
</dbReference>
<evidence type="ECO:0000256" key="4">
    <source>
        <dbReference type="ARBA" id="ARBA00023267"/>
    </source>
</evidence>
<dbReference type="EC" id="6.3.4.15" evidence="5"/>
<dbReference type="OrthoDB" id="9807064at2"/>
<dbReference type="SUPFAM" id="SSF55681">
    <property type="entry name" value="Class II aaRS and biotin synthetases"/>
    <property type="match status" value="1"/>
</dbReference>
<dbReference type="InterPro" id="IPR003142">
    <property type="entry name" value="BPL_C"/>
</dbReference>
<dbReference type="KEGG" id="cpso:CPPEL_08710"/>
<dbReference type="CDD" id="cd16442">
    <property type="entry name" value="BPL"/>
    <property type="match status" value="1"/>
</dbReference>
<dbReference type="NCBIfam" id="TIGR00121">
    <property type="entry name" value="birA_ligase"/>
    <property type="match status" value="1"/>
</dbReference>
<keyword evidence="4" id="KW-0092">Biotin</keyword>
<dbReference type="Pfam" id="PF03099">
    <property type="entry name" value="BPL_LplA_LipB"/>
    <property type="match status" value="1"/>
</dbReference>
<dbReference type="InterPro" id="IPR045864">
    <property type="entry name" value="aa-tRNA-synth_II/BPL/LPL"/>
</dbReference>
<dbReference type="Gene3D" id="3.30.930.10">
    <property type="entry name" value="Bira Bifunctional Protein, Domain 2"/>
    <property type="match status" value="1"/>
</dbReference>
<reference evidence="7 8" key="1">
    <citation type="submission" date="2018-11" db="EMBL/GenBank/DDBJ databases">
        <authorList>
            <person name="Kleinhagauer T."/>
            <person name="Glaeser S.P."/>
            <person name="Spergser J."/>
            <person name="Ruckert C."/>
            <person name="Kaempfer P."/>
            <person name="Busse H.-J."/>
        </authorList>
    </citation>
    <scope>NUCLEOTIDE SEQUENCE [LARGE SCALE GENOMIC DNA]</scope>
    <source>
        <strain evidence="7 8">812CH</strain>
    </source>
</reference>
<evidence type="ECO:0000256" key="2">
    <source>
        <dbReference type="ARBA" id="ARBA00022741"/>
    </source>
</evidence>
<evidence type="ECO:0000256" key="5">
    <source>
        <dbReference type="ARBA" id="ARBA00024227"/>
    </source>
</evidence>
<dbReference type="GO" id="GO:0005737">
    <property type="term" value="C:cytoplasm"/>
    <property type="evidence" value="ECO:0007669"/>
    <property type="project" value="TreeGrafter"/>
</dbReference>
<dbReference type="InterPro" id="IPR004143">
    <property type="entry name" value="BPL_LPL_catalytic"/>
</dbReference>
<dbReference type="Proteomes" id="UP000271426">
    <property type="component" value="Chromosome"/>
</dbReference>
<dbReference type="GO" id="GO:0004077">
    <property type="term" value="F:biotin--[biotin carboxyl-carrier protein] ligase activity"/>
    <property type="evidence" value="ECO:0007669"/>
    <property type="project" value="UniProtKB-EC"/>
</dbReference>
<dbReference type="SUPFAM" id="SSF50037">
    <property type="entry name" value="C-terminal domain of transcriptional repressors"/>
    <property type="match status" value="1"/>
</dbReference>
<evidence type="ECO:0000256" key="3">
    <source>
        <dbReference type="ARBA" id="ARBA00022840"/>
    </source>
</evidence>
<accession>A0A3G6IVL9</accession>
<gene>
    <name evidence="7" type="primary">birA</name>
    <name evidence="7" type="ORF">CPPEL_08710</name>
</gene>
<dbReference type="AlphaFoldDB" id="A0A3G6IVL9"/>
<organism evidence="7 8">
    <name type="scientific">Corynebacterium pseudopelargi</name>
    <dbReference type="NCBI Taxonomy" id="2080757"/>
    <lineage>
        <taxon>Bacteria</taxon>
        <taxon>Bacillati</taxon>
        <taxon>Actinomycetota</taxon>
        <taxon>Actinomycetes</taxon>
        <taxon>Mycobacteriales</taxon>
        <taxon>Corynebacteriaceae</taxon>
        <taxon>Corynebacterium</taxon>
    </lineage>
</organism>
<proteinExistence type="predicted"/>
<keyword evidence="8" id="KW-1185">Reference proteome</keyword>
<evidence type="ECO:0000256" key="1">
    <source>
        <dbReference type="ARBA" id="ARBA00022598"/>
    </source>
</evidence>
<dbReference type="InterPro" id="IPR008988">
    <property type="entry name" value="Transcriptional_repressor_C"/>
</dbReference>
<evidence type="ECO:0000259" key="6">
    <source>
        <dbReference type="PROSITE" id="PS51733"/>
    </source>
</evidence>
<dbReference type="PROSITE" id="PS51733">
    <property type="entry name" value="BPL_LPL_CATALYTIC"/>
    <property type="match status" value="1"/>
</dbReference>
<keyword evidence="2" id="KW-0547">Nucleotide-binding</keyword>
<feature type="domain" description="BPL/LPL catalytic" evidence="6">
    <location>
        <begin position="26"/>
        <end position="198"/>
    </location>
</feature>
<dbReference type="Gene3D" id="2.30.30.100">
    <property type="match status" value="1"/>
</dbReference>
<dbReference type="RefSeq" id="WP_123960722.1">
    <property type="nucleotide sequence ID" value="NZ_CP033898.1"/>
</dbReference>
<dbReference type="PANTHER" id="PTHR12835">
    <property type="entry name" value="BIOTIN PROTEIN LIGASE"/>
    <property type="match status" value="1"/>
</dbReference>
<name>A0A3G6IVL9_9CORY</name>
<dbReference type="GO" id="GO:0005524">
    <property type="term" value="F:ATP binding"/>
    <property type="evidence" value="ECO:0007669"/>
    <property type="project" value="UniProtKB-KW"/>
</dbReference>
<sequence>MHPQDPRTPLNITALRSRLVARGPLARIEHVETTGSTNTDLVAMAKQGAPAWTVLFAEHQSQGRGRMGRRYESPSGAQLTLSLLLRPPASCVQRLGLMPLATGLALVDALPKDAGIKVKWPNDLIIEHRKLCGILAEAVSLGPEPAVVIGLGLNTSLRRDELPVPHATSLELEGIAYERNELAAQVMLSLHHRLSQWQDNDPALIEDYRAVCATIGTEVRVILPGDKELLGTAINVSDAGLLLVRDDAGEVHELSAGDVFHLRAQHGGYGVGQ</sequence>
<keyword evidence="3" id="KW-0067">ATP-binding</keyword>
<keyword evidence="1 7" id="KW-0436">Ligase</keyword>
<dbReference type="InterPro" id="IPR004408">
    <property type="entry name" value="Biotin_CoA_COase_ligase"/>
</dbReference>
<dbReference type="PANTHER" id="PTHR12835:SF5">
    <property type="entry name" value="BIOTIN--PROTEIN LIGASE"/>
    <property type="match status" value="1"/>
</dbReference>